<name>A0A1L8D8P1_9DIPT</name>
<dbReference type="AlphaFoldDB" id="A0A1L8D8P1"/>
<proteinExistence type="predicted"/>
<sequence length="82" mass="8682">MSRSTNKRIAFLLALAARRSTPSGRRAPAPFSKGGSLNKCFAVTFVSVSSGVPLLSQEGSSVTCCRNSPCAKRMLCGLFHTC</sequence>
<organism evidence="1">
    <name type="scientific">Nyssomyia neivai</name>
    <dbReference type="NCBI Taxonomy" id="330878"/>
    <lineage>
        <taxon>Eukaryota</taxon>
        <taxon>Metazoa</taxon>
        <taxon>Ecdysozoa</taxon>
        <taxon>Arthropoda</taxon>
        <taxon>Hexapoda</taxon>
        <taxon>Insecta</taxon>
        <taxon>Pterygota</taxon>
        <taxon>Neoptera</taxon>
        <taxon>Endopterygota</taxon>
        <taxon>Diptera</taxon>
        <taxon>Nematocera</taxon>
        <taxon>Psychodoidea</taxon>
        <taxon>Psychodidae</taxon>
        <taxon>Nyssomyia</taxon>
    </lineage>
</organism>
<reference evidence="1" key="1">
    <citation type="submission" date="2016-12" db="EMBL/GenBank/DDBJ databases">
        <title>An insight into the sialome and mialome of the sand fly, Nyssomyia neivai.</title>
        <authorList>
            <person name="Sebastian V."/>
            <person name="Goulart T.M."/>
            <person name="Oliveira W."/>
            <person name="Calvo E."/>
            <person name="Oliveira L.F."/>
            <person name="Pinto M.C."/>
            <person name="Rosselino A.M."/>
            <person name="Ribeiro J.M."/>
        </authorList>
    </citation>
    <scope>NUCLEOTIDE SEQUENCE</scope>
</reference>
<protein>
    <submittedName>
        <fullName evidence="1">Uncharacterized protein</fullName>
    </submittedName>
</protein>
<accession>A0A1L8D8P1</accession>
<evidence type="ECO:0000313" key="1">
    <source>
        <dbReference type="EMBL" id="JAV02808.1"/>
    </source>
</evidence>
<dbReference type="EMBL" id="GFDF01011276">
    <property type="protein sequence ID" value="JAV02808.1"/>
    <property type="molecule type" value="Transcribed_RNA"/>
</dbReference>